<organism evidence="2 3">
    <name type="scientific">Aspergillus ellipticus CBS 707.79</name>
    <dbReference type="NCBI Taxonomy" id="1448320"/>
    <lineage>
        <taxon>Eukaryota</taxon>
        <taxon>Fungi</taxon>
        <taxon>Dikarya</taxon>
        <taxon>Ascomycota</taxon>
        <taxon>Pezizomycotina</taxon>
        <taxon>Eurotiomycetes</taxon>
        <taxon>Eurotiomycetidae</taxon>
        <taxon>Eurotiales</taxon>
        <taxon>Aspergillaceae</taxon>
        <taxon>Aspergillus</taxon>
        <taxon>Aspergillus subgen. Circumdati</taxon>
    </lineage>
</organism>
<reference evidence="2 3" key="1">
    <citation type="submission" date="2018-02" db="EMBL/GenBank/DDBJ databases">
        <title>The genomes of Aspergillus section Nigri reveals drivers in fungal speciation.</title>
        <authorList>
            <consortium name="DOE Joint Genome Institute"/>
            <person name="Vesth T.C."/>
            <person name="Nybo J."/>
            <person name="Theobald S."/>
            <person name="Brandl J."/>
            <person name="Frisvad J.C."/>
            <person name="Nielsen K.F."/>
            <person name="Lyhne E.K."/>
            <person name="Kogle M.E."/>
            <person name="Kuo A."/>
            <person name="Riley R."/>
            <person name="Clum A."/>
            <person name="Nolan M."/>
            <person name="Lipzen A."/>
            <person name="Salamov A."/>
            <person name="Henrissat B."/>
            <person name="Wiebenga A."/>
            <person name="De vries R.P."/>
            <person name="Grigoriev I.V."/>
            <person name="Mortensen U.H."/>
            <person name="Andersen M.R."/>
            <person name="Baker S.E."/>
        </authorList>
    </citation>
    <scope>NUCLEOTIDE SEQUENCE [LARGE SCALE GENOMIC DNA]</scope>
    <source>
        <strain evidence="2 3">CBS 707.79</strain>
    </source>
</reference>
<dbReference type="OrthoDB" id="3001700at2759"/>
<dbReference type="EMBL" id="KZ825917">
    <property type="protein sequence ID" value="PYH92424.1"/>
    <property type="molecule type" value="Genomic_DNA"/>
</dbReference>
<feature type="compositionally biased region" description="Basic and acidic residues" evidence="1">
    <location>
        <begin position="14"/>
        <end position="23"/>
    </location>
</feature>
<dbReference type="STRING" id="1448320.A0A319D556"/>
<feature type="region of interest" description="Disordered" evidence="1">
    <location>
        <begin position="162"/>
        <end position="183"/>
    </location>
</feature>
<feature type="region of interest" description="Disordered" evidence="1">
    <location>
        <begin position="127"/>
        <end position="147"/>
    </location>
</feature>
<accession>A0A319D556</accession>
<feature type="compositionally biased region" description="Low complexity" evidence="1">
    <location>
        <begin position="162"/>
        <end position="177"/>
    </location>
</feature>
<feature type="region of interest" description="Disordered" evidence="1">
    <location>
        <begin position="1"/>
        <end position="28"/>
    </location>
</feature>
<evidence type="ECO:0000313" key="3">
    <source>
        <dbReference type="Proteomes" id="UP000247810"/>
    </source>
</evidence>
<protein>
    <submittedName>
        <fullName evidence="2">Uncharacterized protein</fullName>
    </submittedName>
</protein>
<sequence>METIEQTLSTPTNHTEEQQRRIYDNLPAEQRSKQTYTEWVKEAYNEQYEKWMPWLEDQYLKWFGNGDNKASYATKDTLSKAKVTGIKQVDQLQDDVHNLVGNQVGENGLLAPIGNMVSKEGINRAERGGKDEAGSYGGALGGMTDPVVEGSQRAGKGLVGGIQSAGSSIASGAKSVAGYGGEK</sequence>
<dbReference type="VEuPathDB" id="FungiDB:BO71DRAFT_451450"/>
<dbReference type="Proteomes" id="UP000247810">
    <property type="component" value="Unassembled WGS sequence"/>
</dbReference>
<feature type="compositionally biased region" description="Polar residues" evidence="1">
    <location>
        <begin position="1"/>
        <end position="13"/>
    </location>
</feature>
<gene>
    <name evidence="2" type="ORF">BO71DRAFT_451450</name>
</gene>
<evidence type="ECO:0000313" key="2">
    <source>
        <dbReference type="EMBL" id="PYH92424.1"/>
    </source>
</evidence>
<evidence type="ECO:0000256" key="1">
    <source>
        <dbReference type="SAM" id="MobiDB-lite"/>
    </source>
</evidence>
<keyword evidence="3" id="KW-1185">Reference proteome</keyword>
<name>A0A319D556_9EURO</name>
<dbReference type="AlphaFoldDB" id="A0A319D556"/>
<proteinExistence type="predicted"/>